<gene>
    <name evidence="2" type="ORF">SLEP1_g37605</name>
</gene>
<feature type="compositionally biased region" description="Basic and acidic residues" evidence="1">
    <location>
        <begin position="1"/>
        <end position="12"/>
    </location>
</feature>
<organism evidence="2 3">
    <name type="scientific">Rubroshorea leprosula</name>
    <dbReference type="NCBI Taxonomy" id="152421"/>
    <lineage>
        <taxon>Eukaryota</taxon>
        <taxon>Viridiplantae</taxon>
        <taxon>Streptophyta</taxon>
        <taxon>Embryophyta</taxon>
        <taxon>Tracheophyta</taxon>
        <taxon>Spermatophyta</taxon>
        <taxon>Magnoliopsida</taxon>
        <taxon>eudicotyledons</taxon>
        <taxon>Gunneridae</taxon>
        <taxon>Pentapetalae</taxon>
        <taxon>rosids</taxon>
        <taxon>malvids</taxon>
        <taxon>Malvales</taxon>
        <taxon>Dipterocarpaceae</taxon>
        <taxon>Rubroshorea</taxon>
    </lineage>
</organism>
<evidence type="ECO:0000256" key="1">
    <source>
        <dbReference type="SAM" id="MobiDB-lite"/>
    </source>
</evidence>
<keyword evidence="3" id="KW-1185">Reference proteome</keyword>
<feature type="compositionally biased region" description="Low complexity" evidence="1">
    <location>
        <begin position="60"/>
        <end position="70"/>
    </location>
</feature>
<proteinExistence type="predicted"/>
<evidence type="ECO:0000313" key="3">
    <source>
        <dbReference type="Proteomes" id="UP001054252"/>
    </source>
</evidence>
<protein>
    <submittedName>
        <fullName evidence="2">Uncharacterized protein</fullName>
    </submittedName>
</protein>
<comment type="caution">
    <text evidence="2">The sequence shown here is derived from an EMBL/GenBank/DDBJ whole genome shotgun (WGS) entry which is preliminary data.</text>
</comment>
<dbReference type="AlphaFoldDB" id="A0AAV5KVS6"/>
<sequence length="70" mass="7311">MGDTKTSGEKPAVRIPPPRGGVKVRMFKELGKKVKTVVSIAKRQGKKEDGESGDGAANTSSYSSDGNSDS</sequence>
<name>A0AAV5KVS6_9ROSI</name>
<dbReference type="Proteomes" id="UP001054252">
    <property type="component" value="Unassembled WGS sequence"/>
</dbReference>
<dbReference type="EMBL" id="BPVZ01000079">
    <property type="protein sequence ID" value="GKV28580.1"/>
    <property type="molecule type" value="Genomic_DNA"/>
</dbReference>
<feature type="region of interest" description="Disordered" evidence="1">
    <location>
        <begin position="1"/>
        <end position="21"/>
    </location>
</feature>
<accession>A0AAV5KVS6</accession>
<feature type="region of interest" description="Disordered" evidence="1">
    <location>
        <begin position="38"/>
        <end position="70"/>
    </location>
</feature>
<reference evidence="2 3" key="1">
    <citation type="journal article" date="2021" name="Commun. Biol.">
        <title>The genome of Shorea leprosula (Dipterocarpaceae) highlights the ecological relevance of drought in aseasonal tropical rainforests.</title>
        <authorList>
            <person name="Ng K.K.S."/>
            <person name="Kobayashi M.J."/>
            <person name="Fawcett J.A."/>
            <person name="Hatakeyama M."/>
            <person name="Paape T."/>
            <person name="Ng C.H."/>
            <person name="Ang C.C."/>
            <person name="Tnah L.H."/>
            <person name="Lee C.T."/>
            <person name="Nishiyama T."/>
            <person name="Sese J."/>
            <person name="O'Brien M.J."/>
            <person name="Copetti D."/>
            <person name="Mohd Noor M.I."/>
            <person name="Ong R.C."/>
            <person name="Putra M."/>
            <person name="Sireger I.Z."/>
            <person name="Indrioko S."/>
            <person name="Kosugi Y."/>
            <person name="Izuno A."/>
            <person name="Isagi Y."/>
            <person name="Lee S.L."/>
            <person name="Shimizu K.K."/>
        </authorList>
    </citation>
    <scope>NUCLEOTIDE SEQUENCE [LARGE SCALE GENOMIC DNA]</scope>
    <source>
        <strain evidence="2">214</strain>
    </source>
</reference>
<evidence type="ECO:0000313" key="2">
    <source>
        <dbReference type="EMBL" id="GKV28580.1"/>
    </source>
</evidence>